<protein>
    <submittedName>
        <fullName evidence="1">Uncharacterized protein</fullName>
    </submittedName>
</protein>
<organism evidence="1 2">
    <name type="scientific">Rangifer tarandus platyrhynchus</name>
    <name type="common">Svalbard reindeer</name>
    <dbReference type="NCBI Taxonomy" id="3082113"/>
    <lineage>
        <taxon>Eukaryota</taxon>
        <taxon>Metazoa</taxon>
        <taxon>Chordata</taxon>
        <taxon>Craniata</taxon>
        <taxon>Vertebrata</taxon>
        <taxon>Euteleostomi</taxon>
        <taxon>Mammalia</taxon>
        <taxon>Eutheria</taxon>
        <taxon>Laurasiatheria</taxon>
        <taxon>Artiodactyla</taxon>
        <taxon>Ruminantia</taxon>
        <taxon>Pecora</taxon>
        <taxon>Cervidae</taxon>
        <taxon>Odocoileinae</taxon>
        <taxon>Rangifer</taxon>
    </lineage>
</organism>
<accession>A0AC59Y865</accession>
<gene>
    <name evidence="1" type="ORF">MRATA1EN22A_LOCUS2922</name>
</gene>
<reference evidence="1" key="2">
    <citation type="submission" date="2025-03" db="EMBL/GenBank/DDBJ databases">
        <authorList>
            <consortium name="ELIXIR-Norway"/>
            <consortium name="Elixir Norway"/>
        </authorList>
    </citation>
    <scope>NUCLEOTIDE SEQUENCE</scope>
</reference>
<dbReference type="Proteomes" id="UP001162501">
    <property type="component" value="Chromosome 11"/>
</dbReference>
<sequence>MESSWSGARGTVQFRSPGSLRSARQLGGLQALLSSVGHSAKRTSNPRADTGRRKLPPAPAWVPPARRSAPPGGGPGAGGELCPAAQSGAGVWAAGGAGRLPRSPSRRTGVRDLRGVAGRARPGALPLAPASAILPTRPRAGAPQHVASSSFSRNSRGTRVAAFGPVPPRGCLGSRRKDDPRVSPAGPRAPGEGGRARDAFRLSPPPLCASASLARPVINKAQTDRLLISRSRRVLRGRRDE</sequence>
<dbReference type="EMBL" id="OX596095">
    <property type="protein sequence ID" value="CAM9467903.1"/>
    <property type="molecule type" value="Genomic_DNA"/>
</dbReference>
<evidence type="ECO:0000313" key="2">
    <source>
        <dbReference type="Proteomes" id="UP001162501"/>
    </source>
</evidence>
<evidence type="ECO:0000313" key="1">
    <source>
        <dbReference type="EMBL" id="CAM9467903.1"/>
    </source>
</evidence>
<proteinExistence type="predicted"/>
<name>A0AC59Y865_RANTA</name>
<reference evidence="1" key="1">
    <citation type="submission" date="2023-05" db="EMBL/GenBank/DDBJ databases">
        <authorList>
            <consortium name="ELIXIR-Norway"/>
        </authorList>
    </citation>
    <scope>NUCLEOTIDE SEQUENCE</scope>
</reference>